<evidence type="ECO:0000313" key="2">
    <source>
        <dbReference type="Proteomes" id="UP000768524"/>
    </source>
</evidence>
<organism evidence="1 2">
    <name type="scientific">Pectobacterium brasiliense</name>
    <dbReference type="NCBI Taxonomy" id="180957"/>
    <lineage>
        <taxon>Bacteria</taxon>
        <taxon>Pseudomonadati</taxon>
        <taxon>Pseudomonadota</taxon>
        <taxon>Gammaproteobacteria</taxon>
        <taxon>Enterobacterales</taxon>
        <taxon>Pectobacteriaceae</taxon>
        <taxon>Pectobacterium</taxon>
    </lineage>
</organism>
<dbReference type="AlphaFoldDB" id="A0AAE2WE81"/>
<name>A0AAE2WE81_9GAMM</name>
<reference evidence="1" key="1">
    <citation type="submission" date="2020-07" db="EMBL/GenBank/DDBJ databases">
        <title>A pangenomic view of the genus Pectobacterium provides insights into genome organization, phylogeny, and virulence.</title>
        <authorList>
            <person name="Jonkheer E."/>
            <person name="Brankovics B."/>
            <person name="Houwers I."/>
            <person name="Van Der Wolf J."/>
            <person name="Bonants P."/>
            <person name="Vreeburg R."/>
            <person name="Bollema R."/>
            <person name="De Haan J."/>
            <person name="Berke L."/>
            <person name="De Ridder D."/>
            <person name="Smit S."/>
            <person name="Van Der Lee T.A.J."/>
        </authorList>
    </citation>
    <scope>NUCLEOTIDE SEQUENCE</scope>
    <source>
        <strain evidence="1">NAK:433</strain>
    </source>
</reference>
<feature type="non-terminal residue" evidence="1">
    <location>
        <position position="1"/>
    </location>
</feature>
<dbReference type="Proteomes" id="UP000768524">
    <property type="component" value="Unassembled WGS sequence"/>
</dbReference>
<protein>
    <submittedName>
        <fullName evidence="1">Uncharacterized protein</fullName>
    </submittedName>
</protein>
<dbReference type="RefSeq" id="WP_205559226.1">
    <property type="nucleotide sequence ID" value="NZ_JACGEP010000020.1"/>
</dbReference>
<evidence type="ECO:0000313" key="1">
    <source>
        <dbReference type="EMBL" id="MBN3051690.1"/>
    </source>
</evidence>
<gene>
    <name evidence="1" type="ORF">H4F45_09420</name>
</gene>
<dbReference type="EMBL" id="JACGEP010000020">
    <property type="protein sequence ID" value="MBN3051690.1"/>
    <property type="molecule type" value="Genomic_DNA"/>
</dbReference>
<comment type="caution">
    <text evidence="1">The sequence shown here is derived from an EMBL/GenBank/DDBJ whole genome shotgun (WGS) entry which is preliminary data.</text>
</comment>
<accession>A0AAE2WE81</accession>
<proteinExistence type="predicted"/>
<sequence>SLQCAQVTTGLLTQVVGCNGGAQAQTYFPSIGHCAAAQAPAQAQFPTLSLQCAQVTTGLLTQVVGCNGGAQAQTYFPSIGHCAAAQAQTPPITHPQDCGVSWNCSTKQPNAQTYFPSIGSC</sequence>